<comment type="caution">
    <text evidence="2">The sequence shown here is derived from an EMBL/GenBank/DDBJ whole genome shotgun (WGS) entry which is preliminary data.</text>
</comment>
<keyword evidence="3" id="KW-1185">Reference proteome</keyword>
<evidence type="ECO:0000313" key="3">
    <source>
        <dbReference type="Proteomes" id="UP001608902"/>
    </source>
</evidence>
<dbReference type="PANTHER" id="PTHR46276">
    <property type="entry name" value="E3 UBIQUITIN-PROTEIN LIGASE UBR5"/>
    <property type="match status" value="1"/>
</dbReference>
<dbReference type="EMBL" id="JBGFUD010017522">
    <property type="protein sequence ID" value="MFH4984428.1"/>
    <property type="molecule type" value="Genomic_DNA"/>
</dbReference>
<reference evidence="2 3" key="1">
    <citation type="submission" date="2024-08" db="EMBL/GenBank/DDBJ databases">
        <title>Gnathostoma spinigerum genome.</title>
        <authorList>
            <person name="Gonzalez-Bertolin B."/>
            <person name="Monzon S."/>
            <person name="Zaballos A."/>
            <person name="Jimenez P."/>
            <person name="Dekumyoy P."/>
            <person name="Varona S."/>
            <person name="Cuesta I."/>
            <person name="Sumanam S."/>
            <person name="Adisakwattana P."/>
            <person name="Gasser R.B."/>
            <person name="Hernandez-Gonzalez A."/>
            <person name="Young N.D."/>
            <person name="Perteguer M.J."/>
        </authorList>
    </citation>
    <scope>NUCLEOTIDE SEQUENCE [LARGE SCALE GENOMIC DNA]</scope>
    <source>
        <strain evidence="2">AL3</strain>
        <tissue evidence="2">Liver</tissue>
    </source>
</reference>
<name>A0ABD6EWT8_9BILA</name>
<dbReference type="AlphaFoldDB" id="A0ABD6EWT8"/>
<protein>
    <submittedName>
        <fullName evidence="2">Uncharacterized protein</fullName>
    </submittedName>
</protein>
<sequence>MSASFSLPSGDRKGRRRISSANIPQCPSIPPPYGFTPMNVESLMASLRQNKQSQLYRAFTRWKHTLSLMAKIFEEQLIAGCGGEISGSILLNEFAGFSVRETQFRKRMQKYKSSQTKDLIFEVDRDRQLLIAQTLRQLNLHYTRRTTGSSSAPASSSSTSVAAAGNSGNSASRDSGIINRIGVRLGGMGNFWTGGVPNSSTGDTSTPPLAANKVKVTFKQEPGEGTGVARSFYSAVADAFQTMSYLPNENQVLAAFGASTADSTASTSASRPSARGSANRERSAFLRDIGHFPGRRRGVRRSHFLFC</sequence>
<proteinExistence type="predicted"/>
<gene>
    <name evidence="2" type="ORF">AB6A40_011137</name>
</gene>
<organism evidence="2 3">
    <name type="scientific">Gnathostoma spinigerum</name>
    <dbReference type="NCBI Taxonomy" id="75299"/>
    <lineage>
        <taxon>Eukaryota</taxon>
        <taxon>Metazoa</taxon>
        <taxon>Ecdysozoa</taxon>
        <taxon>Nematoda</taxon>
        <taxon>Chromadorea</taxon>
        <taxon>Rhabditida</taxon>
        <taxon>Spirurina</taxon>
        <taxon>Gnathostomatomorpha</taxon>
        <taxon>Gnathostomatoidea</taxon>
        <taxon>Gnathostomatidae</taxon>
        <taxon>Gnathostoma</taxon>
    </lineage>
</organism>
<feature type="region of interest" description="Disordered" evidence="1">
    <location>
        <begin position="1"/>
        <end position="32"/>
    </location>
</feature>
<evidence type="ECO:0000256" key="1">
    <source>
        <dbReference type="SAM" id="MobiDB-lite"/>
    </source>
</evidence>
<accession>A0ABD6EWT8</accession>
<feature type="region of interest" description="Disordered" evidence="1">
    <location>
        <begin position="146"/>
        <end position="173"/>
    </location>
</feature>
<dbReference type="PANTHER" id="PTHR46276:SF1">
    <property type="entry name" value="E3 UBIQUITIN-PROTEIN LIGASE UBR5"/>
    <property type="match status" value="1"/>
</dbReference>
<dbReference type="Proteomes" id="UP001608902">
    <property type="component" value="Unassembled WGS sequence"/>
</dbReference>
<evidence type="ECO:0000313" key="2">
    <source>
        <dbReference type="EMBL" id="MFH4984428.1"/>
    </source>
</evidence>